<dbReference type="EMBL" id="HBFQ01001373">
    <property type="protein sequence ID" value="CAD8826566.1"/>
    <property type="molecule type" value="Transcribed_RNA"/>
</dbReference>
<reference evidence="1" key="1">
    <citation type="submission" date="2021-01" db="EMBL/GenBank/DDBJ databases">
        <authorList>
            <person name="Corre E."/>
            <person name="Pelletier E."/>
            <person name="Niang G."/>
            <person name="Scheremetjew M."/>
            <person name="Finn R."/>
            <person name="Kale V."/>
            <person name="Holt S."/>
            <person name="Cochrane G."/>
            <person name="Meng A."/>
            <person name="Brown T."/>
            <person name="Cohen L."/>
        </authorList>
    </citation>
    <scope>NUCLEOTIDE SEQUENCE</scope>
</reference>
<name>A0A7S0ZMN5_NOCSC</name>
<proteinExistence type="predicted"/>
<dbReference type="AlphaFoldDB" id="A0A7S0ZMN5"/>
<protein>
    <recommendedName>
        <fullName evidence="2">Ribosomal protein S10 domain-containing protein</fullName>
    </recommendedName>
</protein>
<gene>
    <name evidence="1" type="ORF">NSCI0253_LOCUS912</name>
</gene>
<evidence type="ECO:0000313" key="1">
    <source>
        <dbReference type="EMBL" id="CAD8826566.1"/>
    </source>
</evidence>
<evidence type="ECO:0008006" key="2">
    <source>
        <dbReference type="Google" id="ProtNLM"/>
    </source>
</evidence>
<sequence>MALAEYQLARLKFVYTSKLRKELQYSIQNLRRTLEWQSLPWPLPSRLPRRAFRVSYLKGPFKGKTAIRHYVFHDWQYQFTFNNVEDVKATMGTVLGSMTPETSCVCHFSWHYPGTPHFLQHLTAEEVEQRVEDLERGLQAVRLKQSDDIERAKGWYSHSLHWNTGLKRSVQG</sequence>
<organism evidence="1">
    <name type="scientific">Noctiluca scintillans</name>
    <name type="common">Sea sparkle</name>
    <name type="synonym">Red tide dinoflagellate</name>
    <dbReference type="NCBI Taxonomy" id="2966"/>
    <lineage>
        <taxon>Eukaryota</taxon>
        <taxon>Sar</taxon>
        <taxon>Alveolata</taxon>
        <taxon>Dinophyceae</taxon>
        <taxon>Noctilucales</taxon>
        <taxon>Noctilucaceae</taxon>
        <taxon>Noctiluca</taxon>
    </lineage>
</organism>
<accession>A0A7S0ZMN5</accession>